<dbReference type="OrthoDB" id="9810445at2"/>
<proteinExistence type="inferred from homology"/>
<dbReference type="Pfam" id="PF01435">
    <property type="entry name" value="Peptidase_M48"/>
    <property type="match status" value="1"/>
</dbReference>
<keyword evidence="7" id="KW-0472">Membrane</keyword>
<dbReference type="PANTHER" id="PTHR22726:SF1">
    <property type="entry name" value="METALLOENDOPEPTIDASE OMA1, MITOCHONDRIAL"/>
    <property type="match status" value="1"/>
</dbReference>
<evidence type="ECO:0000313" key="9">
    <source>
        <dbReference type="EMBL" id="TGK81675.1"/>
    </source>
</evidence>
<dbReference type="GO" id="GO:0051603">
    <property type="term" value="P:proteolysis involved in protein catabolic process"/>
    <property type="evidence" value="ECO:0007669"/>
    <property type="project" value="TreeGrafter"/>
</dbReference>
<keyword evidence="2" id="KW-0479">Metal-binding</keyword>
<dbReference type="Gene3D" id="3.30.2010.10">
    <property type="entry name" value="Metalloproteases ('zincins'), catalytic domain"/>
    <property type="match status" value="1"/>
</dbReference>
<feature type="transmembrane region" description="Helical" evidence="7">
    <location>
        <begin position="111"/>
        <end position="129"/>
    </location>
</feature>
<dbReference type="EMBL" id="RQFK01000026">
    <property type="protein sequence ID" value="TGK81675.1"/>
    <property type="molecule type" value="Genomic_DNA"/>
</dbReference>
<organism evidence="9 10">
    <name type="scientific">Leptospira noumeaensis</name>
    <dbReference type="NCBI Taxonomy" id="2484964"/>
    <lineage>
        <taxon>Bacteria</taxon>
        <taxon>Pseudomonadati</taxon>
        <taxon>Spirochaetota</taxon>
        <taxon>Spirochaetia</taxon>
        <taxon>Leptospirales</taxon>
        <taxon>Leptospiraceae</taxon>
        <taxon>Leptospira</taxon>
    </lineage>
</organism>
<dbReference type="GO" id="GO:0046872">
    <property type="term" value="F:metal ion binding"/>
    <property type="evidence" value="ECO:0007669"/>
    <property type="project" value="UniProtKB-KW"/>
</dbReference>
<evidence type="ECO:0000256" key="4">
    <source>
        <dbReference type="ARBA" id="ARBA00022833"/>
    </source>
</evidence>
<evidence type="ECO:0000256" key="1">
    <source>
        <dbReference type="ARBA" id="ARBA00022670"/>
    </source>
</evidence>
<comment type="cofactor">
    <cofactor evidence="6">
        <name>Zn(2+)</name>
        <dbReference type="ChEBI" id="CHEBI:29105"/>
    </cofactor>
    <text evidence="6">Binds 1 zinc ion per subunit.</text>
</comment>
<evidence type="ECO:0000259" key="8">
    <source>
        <dbReference type="Pfam" id="PF01435"/>
    </source>
</evidence>
<keyword evidence="10" id="KW-1185">Reference proteome</keyword>
<dbReference type="GO" id="GO:0016020">
    <property type="term" value="C:membrane"/>
    <property type="evidence" value="ECO:0007669"/>
    <property type="project" value="TreeGrafter"/>
</dbReference>
<dbReference type="AlphaFoldDB" id="A0A4R9I6E5"/>
<dbReference type="InterPro" id="IPR001915">
    <property type="entry name" value="Peptidase_M48"/>
</dbReference>
<name>A0A4R9I6E5_9LEPT</name>
<keyword evidence="4 6" id="KW-0862">Zinc</keyword>
<keyword evidence="7" id="KW-0812">Transmembrane</keyword>
<evidence type="ECO:0000313" key="10">
    <source>
        <dbReference type="Proteomes" id="UP000298009"/>
    </source>
</evidence>
<evidence type="ECO:0000256" key="2">
    <source>
        <dbReference type="ARBA" id="ARBA00022723"/>
    </source>
</evidence>
<accession>A0A4R9I6E5</accession>
<keyword evidence="3 6" id="KW-0378">Hydrolase</keyword>
<evidence type="ECO:0000256" key="6">
    <source>
        <dbReference type="RuleBase" id="RU003983"/>
    </source>
</evidence>
<evidence type="ECO:0000256" key="3">
    <source>
        <dbReference type="ARBA" id="ARBA00022801"/>
    </source>
</evidence>
<sequence length="398" mass="44498">MFQNQTFTSRYFDGVSAVPEEGTVLIHGQTLEFSSGDTNHKLVLSQFTELTLTHKGCKLVLLPDEVKESPVLEIYCSKQEGKQLESLWIQTKKSQSHSHAFFYSIREMNPIVLGILSILIVSIIGFFYFKGLELVTNFIPLSADKSLGESVQLKMDAQFEACNTKATDRFFAEALKKVVPKGSHHEFSVSVIASTIPNAFALSNGKIYFFSGLLNDAKSQEEVIGVLAHEIAHVEKRHHMRNLVKAGGTSLAISLVIGPGLGNMEFLETFTEIGSTILVLKFSRDFETEADITSIEYLKNQNISTSGLLTFFQRMQELEKEMTKSEENPKESNAKDDQVVTKSITDFLSTHPATEERMKTLESLIRTGKKGTIKKVVSDNTWKEVQSVCLDFKKSDSK</sequence>
<evidence type="ECO:0000256" key="7">
    <source>
        <dbReference type="SAM" id="Phobius"/>
    </source>
</evidence>
<keyword evidence="1 6" id="KW-0645">Protease</keyword>
<dbReference type="PANTHER" id="PTHR22726">
    <property type="entry name" value="METALLOENDOPEPTIDASE OMA1"/>
    <property type="match status" value="1"/>
</dbReference>
<evidence type="ECO:0000256" key="5">
    <source>
        <dbReference type="ARBA" id="ARBA00023049"/>
    </source>
</evidence>
<keyword evidence="7" id="KW-1133">Transmembrane helix</keyword>
<dbReference type="GO" id="GO:0004222">
    <property type="term" value="F:metalloendopeptidase activity"/>
    <property type="evidence" value="ECO:0007669"/>
    <property type="project" value="InterPro"/>
</dbReference>
<comment type="similarity">
    <text evidence="6">Belongs to the peptidase M48 family.</text>
</comment>
<protein>
    <submittedName>
        <fullName evidence="9">M48 family metallopeptidase</fullName>
    </submittedName>
</protein>
<feature type="domain" description="Peptidase M48" evidence="8">
    <location>
        <begin position="184"/>
        <end position="363"/>
    </location>
</feature>
<comment type="caution">
    <text evidence="9">The sequence shown here is derived from an EMBL/GenBank/DDBJ whole genome shotgun (WGS) entry which is preliminary data.</text>
</comment>
<reference evidence="9" key="1">
    <citation type="journal article" date="2019" name="PLoS Negl. Trop. Dis.">
        <title>Revisiting the worldwide diversity of Leptospira species in the environment.</title>
        <authorList>
            <person name="Vincent A.T."/>
            <person name="Schiettekatte O."/>
            <person name="Bourhy P."/>
            <person name="Veyrier F.J."/>
            <person name="Picardeau M."/>
        </authorList>
    </citation>
    <scope>NUCLEOTIDE SEQUENCE [LARGE SCALE GENOMIC DNA]</scope>
    <source>
        <strain evidence="9">201800287</strain>
    </source>
</reference>
<keyword evidence="5 6" id="KW-0482">Metalloprotease</keyword>
<dbReference type="InterPro" id="IPR051156">
    <property type="entry name" value="Mito/Outer_Membr_Metalloprot"/>
</dbReference>
<dbReference type="RefSeq" id="WP_135601544.1">
    <property type="nucleotide sequence ID" value="NZ_RQFK01000026.1"/>
</dbReference>
<dbReference type="CDD" id="cd07332">
    <property type="entry name" value="M48C_Oma1_like"/>
    <property type="match status" value="1"/>
</dbReference>
<gene>
    <name evidence="9" type="ORF">EHQ24_10240</name>
</gene>
<dbReference type="Proteomes" id="UP000298009">
    <property type="component" value="Unassembled WGS sequence"/>
</dbReference>